<dbReference type="OrthoDB" id="3364069at2759"/>
<evidence type="ECO:0000313" key="4">
    <source>
        <dbReference type="Proteomes" id="UP000076798"/>
    </source>
</evidence>
<dbReference type="AlphaFoldDB" id="A0A166B361"/>
<keyword evidence="2" id="KW-0472">Membrane</keyword>
<proteinExistence type="predicted"/>
<accession>A0A166B361</accession>
<gene>
    <name evidence="3" type="ORF">SISSUDRAFT_1064078</name>
</gene>
<protein>
    <submittedName>
        <fullName evidence="3">Uncharacterized protein</fullName>
    </submittedName>
</protein>
<organism evidence="3 4">
    <name type="scientific">Sistotremastrum suecicum HHB10207 ss-3</name>
    <dbReference type="NCBI Taxonomy" id="1314776"/>
    <lineage>
        <taxon>Eukaryota</taxon>
        <taxon>Fungi</taxon>
        <taxon>Dikarya</taxon>
        <taxon>Basidiomycota</taxon>
        <taxon>Agaricomycotina</taxon>
        <taxon>Agaricomycetes</taxon>
        <taxon>Sistotremastrales</taxon>
        <taxon>Sistotremastraceae</taxon>
        <taxon>Sistotremastrum</taxon>
    </lineage>
</organism>
<dbReference type="Proteomes" id="UP000076798">
    <property type="component" value="Unassembled WGS sequence"/>
</dbReference>
<keyword evidence="4" id="KW-1185">Reference proteome</keyword>
<sequence length="482" mass="52763">MAARLVQVVAAVSALGPERWRRNNYGPGLPVTTSTTTGTAGSAAPTDSTALYTTRSAGHAYDDRDGSNSRHYDYGATNTTNHDTERRRSASRDPLLTIEEDAESICSSLQDKDDPPQSYNSMILKYSFVPLSSLVVFLALILIFTLALHGPSGSKLCFTTILLCIFSSIAAWTTAHTLRLPIYTLASYLSFRRGSAPIILISSTFIQVLLAESLRVGLFIILQLHLSSEKATPSPPEDAFARSCWIALGWAIAEVTVGVVQGYQQLFLYQEESGDERTVLVGLEDSGAVYFTSEHEQQVESPVVFTNQAREEGHGSRRSSPAGSMSLPEYIHEELDHLMALKQRAELEEVYGSPITACPLLFPNLNGLTKLQDIPVFISCLQRIDSIILSLGLTLLLSASYTLHPFLHDHPSHPHEHPLHPPSNIIKIIPTFGVVVLLHTVLSLLWTPVVLPRIGIHSASYIALVGALGSLWAGLWMWGILE</sequence>
<feature type="transmembrane region" description="Helical" evidence="2">
    <location>
        <begin position="387"/>
        <end position="408"/>
    </location>
</feature>
<dbReference type="EMBL" id="KV428122">
    <property type="protein sequence ID" value="KZT35959.1"/>
    <property type="molecule type" value="Genomic_DNA"/>
</dbReference>
<feature type="compositionally biased region" description="Low complexity" evidence="1">
    <location>
        <begin position="26"/>
        <end position="50"/>
    </location>
</feature>
<feature type="compositionally biased region" description="Basic and acidic residues" evidence="1">
    <location>
        <begin position="82"/>
        <end position="91"/>
    </location>
</feature>
<feature type="transmembrane region" description="Helical" evidence="2">
    <location>
        <begin position="128"/>
        <end position="149"/>
    </location>
</feature>
<dbReference type="STRING" id="1314776.A0A166B361"/>
<keyword evidence="2" id="KW-1133">Transmembrane helix</keyword>
<feature type="compositionally biased region" description="Basic and acidic residues" evidence="1">
    <location>
        <begin position="60"/>
        <end position="73"/>
    </location>
</feature>
<feature type="transmembrane region" description="Helical" evidence="2">
    <location>
        <begin position="156"/>
        <end position="178"/>
    </location>
</feature>
<evidence type="ECO:0000313" key="3">
    <source>
        <dbReference type="EMBL" id="KZT35959.1"/>
    </source>
</evidence>
<feature type="region of interest" description="Disordered" evidence="1">
    <location>
        <begin position="19"/>
        <end position="94"/>
    </location>
</feature>
<evidence type="ECO:0000256" key="2">
    <source>
        <dbReference type="SAM" id="Phobius"/>
    </source>
</evidence>
<evidence type="ECO:0000256" key="1">
    <source>
        <dbReference type="SAM" id="MobiDB-lite"/>
    </source>
</evidence>
<feature type="transmembrane region" description="Helical" evidence="2">
    <location>
        <begin position="428"/>
        <end position="449"/>
    </location>
</feature>
<name>A0A166B361_9AGAM</name>
<keyword evidence="2" id="KW-0812">Transmembrane</keyword>
<reference evidence="3 4" key="1">
    <citation type="journal article" date="2016" name="Mol. Biol. Evol.">
        <title>Comparative Genomics of Early-Diverging Mushroom-Forming Fungi Provides Insights into the Origins of Lignocellulose Decay Capabilities.</title>
        <authorList>
            <person name="Nagy L.G."/>
            <person name="Riley R."/>
            <person name="Tritt A."/>
            <person name="Adam C."/>
            <person name="Daum C."/>
            <person name="Floudas D."/>
            <person name="Sun H."/>
            <person name="Yadav J.S."/>
            <person name="Pangilinan J."/>
            <person name="Larsson K.H."/>
            <person name="Matsuura K."/>
            <person name="Barry K."/>
            <person name="Labutti K."/>
            <person name="Kuo R."/>
            <person name="Ohm R.A."/>
            <person name="Bhattacharya S.S."/>
            <person name="Shirouzu T."/>
            <person name="Yoshinaga Y."/>
            <person name="Martin F.M."/>
            <person name="Grigoriev I.V."/>
            <person name="Hibbett D.S."/>
        </authorList>
    </citation>
    <scope>NUCLEOTIDE SEQUENCE [LARGE SCALE GENOMIC DNA]</scope>
    <source>
        <strain evidence="3 4">HHB10207 ss-3</strain>
    </source>
</reference>
<feature type="transmembrane region" description="Helical" evidence="2">
    <location>
        <begin position="461"/>
        <end position="481"/>
    </location>
</feature>